<sequence>MFVLGKFKPEYKLMTKIIHYNISPTRSEKELKLADAEFLYVMMNSVIIDVAECIPNEMIFFKEKAPSRANMPFVAMISSICLVVGAPLIDDPLIQSPIGPITMTSVKKSSAMSRPPKVPLSASVNVPPSSEIPFDIPSSSTTPPLKKKKSWKVRIEGYIKKLLCRQSDFEHKLTHKIDHCVQAVEQYTSMPYVPPKSNTEDTEEEENEDNEEEDDDSE</sequence>
<evidence type="ECO:0000313" key="3">
    <source>
        <dbReference type="Proteomes" id="UP000585474"/>
    </source>
</evidence>
<reference evidence="3" key="1">
    <citation type="submission" date="2019-07" db="EMBL/GenBank/DDBJ databases">
        <title>De Novo Assembly of kiwifruit Actinidia rufa.</title>
        <authorList>
            <person name="Sugita-Konishi S."/>
            <person name="Sato K."/>
            <person name="Mori E."/>
            <person name="Abe Y."/>
            <person name="Kisaki G."/>
            <person name="Hamano K."/>
            <person name="Suezawa K."/>
            <person name="Otani M."/>
            <person name="Fukuda T."/>
            <person name="Manabe T."/>
            <person name="Gomi K."/>
            <person name="Tabuchi M."/>
            <person name="Akimitsu K."/>
            <person name="Kataoka I."/>
        </authorList>
    </citation>
    <scope>NUCLEOTIDE SEQUENCE [LARGE SCALE GENOMIC DNA]</scope>
    <source>
        <strain evidence="3">cv. Fuchu</strain>
    </source>
</reference>
<organism evidence="2 3">
    <name type="scientific">Actinidia rufa</name>
    <dbReference type="NCBI Taxonomy" id="165716"/>
    <lineage>
        <taxon>Eukaryota</taxon>
        <taxon>Viridiplantae</taxon>
        <taxon>Streptophyta</taxon>
        <taxon>Embryophyta</taxon>
        <taxon>Tracheophyta</taxon>
        <taxon>Spermatophyta</taxon>
        <taxon>Magnoliopsida</taxon>
        <taxon>eudicotyledons</taxon>
        <taxon>Gunneridae</taxon>
        <taxon>Pentapetalae</taxon>
        <taxon>asterids</taxon>
        <taxon>Ericales</taxon>
        <taxon>Actinidiaceae</taxon>
        <taxon>Actinidia</taxon>
    </lineage>
</organism>
<protein>
    <submittedName>
        <fullName evidence="2">Uncharacterized protein</fullName>
    </submittedName>
</protein>
<feature type="region of interest" description="Disordered" evidence="1">
    <location>
        <begin position="191"/>
        <end position="218"/>
    </location>
</feature>
<keyword evidence="3" id="KW-1185">Reference proteome</keyword>
<accession>A0A7J0D8P2</accession>
<dbReference type="AlphaFoldDB" id="A0A7J0D8P2"/>
<gene>
    <name evidence="2" type="ORF">Acr_00g0008690</name>
</gene>
<comment type="caution">
    <text evidence="2">The sequence shown here is derived from an EMBL/GenBank/DDBJ whole genome shotgun (WGS) entry which is preliminary data.</text>
</comment>
<dbReference type="EMBL" id="BJWL01000102">
    <property type="protein sequence ID" value="GFS29829.1"/>
    <property type="molecule type" value="Genomic_DNA"/>
</dbReference>
<evidence type="ECO:0000256" key="1">
    <source>
        <dbReference type="SAM" id="MobiDB-lite"/>
    </source>
</evidence>
<dbReference type="OrthoDB" id="1833429at2759"/>
<evidence type="ECO:0000313" key="2">
    <source>
        <dbReference type="EMBL" id="GFS29829.1"/>
    </source>
</evidence>
<name>A0A7J0D8P2_9ERIC</name>
<feature type="compositionally biased region" description="Acidic residues" evidence="1">
    <location>
        <begin position="200"/>
        <end position="218"/>
    </location>
</feature>
<proteinExistence type="predicted"/>
<dbReference type="Proteomes" id="UP000585474">
    <property type="component" value="Unassembled WGS sequence"/>
</dbReference>